<dbReference type="EMBL" id="JBHSNA010000018">
    <property type="protein sequence ID" value="MFC5567720.1"/>
    <property type="molecule type" value="Genomic_DNA"/>
</dbReference>
<feature type="region of interest" description="Disordered" evidence="1">
    <location>
        <begin position="52"/>
        <end position="72"/>
    </location>
</feature>
<feature type="compositionally biased region" description="Basic and acidic residues" evidence="1">
    <location>
        <begin position="63"/>
        <end position="72"/>
    </location>
</feature>
<dbReference type="Pfam" id="PF04993">
    <property type="entry name" value="TfoX_N"/>
    <property type="match status" value="1"/>
</dbReference>
<accession>A0ABW0SFQ4</accession>
<comment type="caution">
    <text evidence="3">The sequence shown here is derived from an EMBL/GenBank/DDBJ whole genome shotgun (WGS) entry which is preliminary data.</text>
</comment>
<gene>
    <name evidence="3" type="ORF">ACFPOC_15010</name>
</gene>
<evidence type="ECO:0000313" key="4">
    <source>
        <dbReference type="Proteomes" id="UP001596056"/>
    </source>
</evidence>
<evidence type="ECO:0000256" key="1">
    <source>
        <dbReference type="SAM" id="MobiDB-lite"/>
    </source>
</evidence>
<dbReference type="Gene3D" id="3.30.1460.30">
    <property type="entry name" value="YgaC/TfoX-N like chaperone"/>
    <property type="match status" value="1"/>
</dbReference>
<dbReference type="SUPFAM" id="SSF159894">
    <property type="entry name" value="YgaC/TfoX-N like"/>
    <property type="match status" value="1"/>
</dbReference>
<organism evidence="3 4">
    <name type="scientific">Rubellimicrobium aerolatum</name>
    <dbReference type="NCBI Taxonomy" id="490979"/>
    <lineage>
        <taxon>Bacteria</taxon>
        <taxon>Pseudomonadati</taxon>
        <taxon>Pseudomonadota</taxon>
        <taxon>Alphaproteobacteria</taxon>
        <taxon>Rhodobacterales</taxon>
        <taxon>Roseobacteraceae</taxon>
        <taxon>Rubellimicrobium</taxon>
    </lineage>
</organism>
<sequence length="108" mass="11773">MATRRETVEAILDALGGAGEVTARKMFGEYALYLRGKVVALVCDDTLFVKPTPEGRAVEPGLEEGRPYPDAKPHLVVPGEMWDEGDRLAGLLRATEAALPKPTPRRRS</sequence>
<protein>
    <submittedName>
        <fullName evidence="3">TfoX/Sxy family protein</fullName>
    </submittedName>
</protein>
<proteinExistence type="predicted"/>
<dbReference type="InterPro" id="IPR007076">
    <property type="entry name" value="TfoX_N"/>
</dbReference>
<evidence type="ECO:0000259" key="2">
    <source>
        <dbReference type="Pfam" id="PF04993"/>
    </source>
</evidence>
<feature type="domain" description="TfoX N-terminal" evidence="2">
    <location>
        <begin position="14"/>
        <end position="97"/>
    </location>
</feature>
<dbReference type="Proteomes" id="UP001596056">
    <property type="component" value="Unassembled WGS sequence"/>
</dbReference>
<name>A0ABW0SFQ4_9RHOB</name>
<dbReference type="RefSeq" id="WP_209842601.1">
    <property type="nucleotide sequence ID" value="NZ_JAGGJP010000017.1"/>
</dbReference>
<evidence type="ECO:0000313" key="3">
    <source>
        <dbReference type="EMBL" id="MFC5567720.1"/>
    </source>
</evidence>
<reference evidence="4" key="1">
    <citation type="journal article" date="2019" name="Int. J. Syst. Evol. Microbiol.">
        <title>The Global Catalogue of Microorganisms (GCM) 10K type strain sequencing project: providing services to taxonomists for standard genome sequencing and annotation.</title>
        <authorList>
            <consortium name="The Broad Institute Genomics Platform"/>
            <consortium name="The Broad Institute Genome Sequencing Center for Infectious Disease"/>
            <person name="Wu L."/>
            <person name="Ma J."/>
        </authorList>
    </citation>
    <scope>NUCLEOTIDE SEQUENCE [LARGE SCALE GENOMIC DNA]</scope>
    <source>
        <strain evidence="4">KACC 11588</strain>
    </source>
</reference>
<keyword evidence="4" id="KW-1185">Reference proteome</keyword>